<dbReference type="EMBL" id="DVOT01000159">
    <property type="protein sequence ID" value="HIV28096.1"/>
    <property type="molecule type" value="Genomic_DNA"/>
</dbReference>
<comment type="caution">
    <text evidence="5">The sequence shown here is derived from an EMBL/GenBank/DDBJ whole genome shotgun (WGS) entry which is preliminary data.</text>
</comment>
<evidence type="ECO:0000313" key="5">
    <source>
        <dbReference type="EMBL" id="HIV28096.1"/>
    </source>
</evidence>
<dbReference type="PANTHER" id="PTHR42953">
    <property type="entry name" value="HIGH-AFFINITY ZINC UPTAKE SYSTEM PROTEIN ZNUA-RELATED"/>
    <property type="match status" value="1"/>
</dbReference>
<gene>
    <name evidence="5" type="ORF">IAA64_09005</name>
</gene>
<dbReference type="Pfam" id="PF01297">
    <property type="entry name" value="ZnuA"/>
    <property type="match status" value="1"/>
</dbReference>
<keyword evidence="3 4" id="KW-0732">Signal</keyword>
<organism evidence="5 6">
    <name type="scientific">Candidatus Ornithocaccomicrobium faecavium</name>
    <dbReference type="NCBI Taxonomy" id="2840890"/>
    <lineage>
        <taxon>Bacteria</taxon>
        <taxon>Bacillati</taxon>
        <taxon>Bacillota</taxon>
        <taxon>Clostridia</taxon>
        <taxon>Candidatus Ornithocaccomicrobium</taxon>
    </lineage>
</organism>
<dbReference type="SUPFAM" id="SSF53807">
    <property type="entry name" value="Helical backbone' metal receptor"/>
    <property type="match status" value="1"/>
</dbReference>
<dbReference type="GO" id="GO:0030001">
    <property type="term" value="P:metal ion transport"/>
    <property type="evidence" value="ECO:0007669"/>
    <property type="project" value="InterPro"/>
</dbReference>
<dbReference type="GO" id="GO:0046872">
    <property type="term" value="F:metal ion binding"/>
    <property type="evidence" value="ECO:0007669"/>
    <property type="project" value="InterPro"/>
</dbReference>
<evidence type="ECO:0000256" key="1">
    <source>
        <dbReference type="ARBA" id="ARBA00011028"/>
    </source>
</evidence>
<evidence type="ECO:0000256" key="3">
    <source>
        <dbReference type="ARBA" id="ARBA00022729"/>
    </source>
</evidence>
<accession>A0A9D1P7Q1</accession>
<evidence type="ECO:0000256" key="4">
    <source>
        <dbReference type="SAM" id="SignalP"/>
    </source>
</evidence>
<reference evidence="5" key="2">
    <citation type="journal article" date="2021" name="PeerJ">
        <title>Extensive microbial diversity within the chicken gut microbiome revealed by metagenomics and culture.</title>
        <authorList>
            <person name="Gilroy R."/>
            <person name="Ravi A."/>
            <person name="Getino M."/>
            <person name="Pursley I."/>
            <person name="Horton D.L."/>
            <person name="Alikhan N.F."/>
            <person name="Baker D."/>
            <person name="Gharbi K."/>
            <person name="Hall N."/>
            <person name="Watson M."/>
            <person name="Adriaenssens E.M."/>
            <person name="Foster-Nyarko E."/>
            <person name="Jarju S."/>
            <person name="Secka A."/>
            <person name="Antonio M."/>
            <person name="Oren A."/>
            <person name="Chaudhuri R.R."/>
            <person name="La Ragione R."/>
            <person name="Hildebrand F."/>
            <person name="Pallen M.J."/>
        </authorList>
    </citation>
    <scope>NUCLEOTIDE SEQUENCE</scope>
    <source>
        <strain evidence="5">CHK183-6373</strain>
    </source>
</reference>
<dbReference type="InterPro" id="IPR050492">
    <property type="entry name" value="Bact_metal-bind_prot9"/>
</dbReference>
<proteinExistence type="inferred from homology"/>
<evidence type="ECO:0000313" key="6">
    <source>
        <dbReference type="Proteomes" id="UP000886884"/>
    </source>
</evidence>
<sequence length="224" mass="24493">MKSKKIAVGLCVLALLGALFQAGTAEESEAQLCLVATAYPLYDMAKSISGEYVEVLYMPEATAEDAQSADILFCMSQEQDSWAAEVEGARLLFAADGLDLLEGDGDFLTIPVNNMICASYLADILGEMDAEHNDLYQQNVAAYVEAMSDMDLRIREATAQLEGTKISCEDGSMTYFAREYGLELSDGEEEAIVLHTYIHPAEEDEEVPYLQLMERNLAALEAGI</sequence>
<dbReference type="AlphaFoldDB" id="A0A9D1P7Q1"/>
<feature type="signal peptide" evidence="4">
    <location>
        <begin position="1"/>
        <end position="25"/>
    </location>
</feature>
<dbReference type="InterPro" id="IPR006127">
    <property type="entry name" value="ZnuA-like"/>
</dbReference>
<evidence type="ECO:0000256" key="2">
    <source>
        <dbReference type="ARBA" id="ARBA00022448"/>
    </source>
</evidence>
<keyword evidence="2" id="KW-0813">Transport</keyword>
<reference evidence="5" key="1">
    <citation type="submission" date="2020-10" db="EMBL/GenBank/DDBJ databases">
        <authorList>
            <person name="Gilroy R."/>
        </authorList>
    </citation>
    <scope>NUCLEOTIDE SEQUENCE</scope>
    <source>
        <strain evidence="5">CHK183-6373</strain>
    </source>
</reference>
<dbReference type="PANTHER" id="PTHR42953:SF3">
    <property type="entry name" value="HIGH-AFFINITY ZINC UPTAKE SYSTEM PROTEIN ZNUA"/>
    <property type="match status" value="1"/>
</dbReference>
<feature type="chain" id="PRO_5039723213" evidence="4">
    <location>
        <begin position="26"/>
        <end position="224"/>
    </location>
</feature>
<name>A0A9D1P7Q1_9FIRM</name>
<dbReference type="Proteomes" id="UP000886884">
    <property type="component" value="Unassembled WGS sequence"/>
</dbReference>
<protein>
    <submittedName>
        <fullName evidence="5">Zinc ABC transporter substrate-binding protein</fullName>
    </submittedName>
</protein>
<comment type="similarity">
    <text evidence="1">Belongs to the bacterial solute-binding protein 9 family.</text>
</comment>
<dbReference type="Gene3D" id="3.40.50.1980">
    <property type="entry name" value="Nitrogenase molybdenum iron protein domain"/>
    <property type="match status" value="1"/>
</dbReference>